<reference evidence="1 2" key="1">
    <citation type="submission" date="2018-06" db="EMBL/GenBank/DDBJ databases">
        <title>Genomic Encyclopedia of Archaeal and Bacterial Type Strains, Phase II (KMG-II): from individual species to whole genera.</title>
        <authorList>
            <person name="Goeker M."/>
        </authorList>
    </citation>
    <scope>NUCLEOTIDE SEQUENCE [LARGE SCALE GENOMIC DNA]</scope>
    <source>
        <strain evidence="1 2">DSM 18774</strain>
    </source>
</reference>
<sequence length="50" mass="5228">MAGRRLVTGLAEGKRVTAVTDLAGPVPSELHFRLPPAPAAIIDPKGNRLP</sequence>
<protein>
    <submittedName>
        <fullName evidence="1">Uncharacterized protein</fullName>
    </submittedName>
</protein>
<evidence type="ECO:0000313" key="1">
    <source>
        <dbReference type="EMBL" id="PZX48759.1"/>
    </source>
</evidence>
<accession>A0A2W7R3U2</accession>
<proteinExistence type="predicted"/>
<evidence type="ECO:0000313" key="2">
    <source>
        <dbReference type="Proteomes" id="UP000249538"/>
    </source>
</evidence>
<dbReference type="Proteomes" id="UP000249538">
    <property type="component" value="Unassembled WGS sequence"/>
</dbReference>
<dbReference type="RefSeq" id="WP_211314674.1">
    <property type="nucleotide sequence ID" value="NZ_QKZS01000020.1"/>
</dbReference>
<dbReference type="AlphaFoldDB" id="A0A2W7R3U2"/>
<gene>
    <name evidence="1" type="ORF">LX76_04130</name>
</gene>
<organism evidence="1 2">
    <name type="scientific">Cereibacter changlensis</name>
    <dbReference type="NCBI Taxonomy" id="402884"/>
    <lineage>
        <taxon>Bacteria</taxon>
        <taxon>Pseudomonadati</taxon>
        <taxon>Pseudomonadota</taxon>
        <taxon>Alphaproteobacteria</taxon>
        <taxon>Rhodobacterales</taxon>
        <taxon>Paracoccaceae</taxon>
        <taxon>Cereibacter</taxon>
    </lineage>
</organism>
<comment type="caution">
    <text evidence="1">The sequence shown here is derived from an EMBL/GenBank/DDBJ whole genome shotgun (WGS) entry which is preliminary data.</text>
</comment>
<dbReference type="EMBL" id="QKZS01000020">
    <property type="protein sequence ID" value="PZX48759.1"/>
    <property type="molecule type" value="Genomic_DNA"/>
</dbReference>
<name>A0A2W7R3U2_9RHOB</name>